<gene>
    <name evidence="1" type="ORF">GCM10011611_61100</name>
</gene>
<protein>
    <recommendedName>
        <fullName evidence="3">SpoVG family protein</fullName>
    </recommendedName>
</protein>
<evidence type="ECO:0000313" key="1">
    <source>
        <dbReference type="EMBL" id="GGF46423.1"/>
    </source>
</evidence>
<dbReference type="SUPFAM" id="SSF160537">
    <property type="entry name" value="SpoVG-like"/>
    <property type="match status" value="1"/>
</dbReference>
<dbReference type="InterPro" id="IPR036751">
    <property type="entry name" value="SpoVG_sf"/>
</dbReference>
<comment type="caution">
    <text evidence="1">The sequence shown here is derived from an EMBL/GenBank/DDBJ whole genome shotgun (WGS) entry which is preliminary data.</text>
</comment>
<reference evidence="1" key="1">
    <citation type="journal article" date="2014" name="Int. J. Syst. Evol. Microbiol.">
        <title>Complete genome sequence of Corynebacterium casei LMG S-19264T (=DSM 44701T), isolated from a smear-ripened cheese.</title>
        <authorList>
            <consortium name="US DOE Joint Genome Institute (JGI-PGF)"/>
            <person name="Walter F."/>
            <person name="Albersmeier A."/>
            <person name="Kalinowski J."/>
            <person name="Ruckert C."/>
        </authorList>
    </citation>
    <scope>NUCLEOTIDE SEQUENCE</scope>
    <source>
        <strain evidence="1">CGMCC 1.15725</strain>
    </source>
</reference>
<name>A0A8J2Z105_9PROT</name>
<keyword evidence="2" id="KW-1185">Reference proteome</keyword>
<reference evidence="1" key="2">
    <citation type="submission" date="2020-09" db="EMBL/GenBank/DDBJ databases">
        <authorList>
            <person name="Sun Q."/>
            <person name="Zhou Y."/>
        </authorList>
    </citation>
    <scope>NUCLEOTIDE SEQUENCE</scope>
    <source>
        <strain evidence="1">CGMCC 1.15725</strain>
    </source>
</reference>
<dbReference type="EMBL" id="BMJQ01000023">
    <property type="protein sequence ID" value="GGF46423.1"/>
    <property type="molecule type" value="Genomic_DNA"/>
</dbReference>
<dbReference type="Proteomes" id="UP000646365">
    <property type="component" value="Unassembled WGS sequence"/>
</dbReference>
<sequence length="103" mass="10963">MSGRDLATQTVNFTIGNCTPMQSKSVFAFVDVEIVICGVGFWIRGVQARHVAGGGTSIHLPTYRAPDGTWRAAVELPEDLVAPMADAVLAYLVDEGVAVRKTA</sequence>
<accession>A0A8J2Z105</accession>
<evidence type="ECO:0008006" key="3">
    <source>
        <dbReference type="Google" id="ProtNLM"/>
    </source>
</evidence>
<dbReference type="GO" id="GO:0030435">
    <property type="term" value="P:sporulation resulting in formation of a cellular spore"/>
    <property type="evidence" value="ECO:0007669"/>
    <property type="project" value="InterPro"/>
</dbReference>
<dbReference type="RefSeq" id="WP_229744079.1">
    <property type="nucleotide sequence ID" value="NZ_BMJQ01000023.1"/>
</dbReference>
<dbReference type="AlphaFoldDB" id="A0A8J2Z105"/>
<proteinExistence type="predicted"/>
<evidence type="ECO:0000313" key="2">
    <source>
        <dbReference type="Proteomes" id="UP000646365"/>
    </source>
</evidence>
<organism evidence="1 2">
    <name type="scientific">Aliidongia dinghuensis</name>
    <dbReference type="NCBI Taxonomy" id="1867774"/>
    <lineage>
        <taxon>Bacteria</taxon>
        <taxon>Pseudomonadati</taxon>
        <taxon>Pseudomonadota</taxon>
        <taxon>Alphaproteobacteria</taxon>
        <taxon>Rhodospirillales</taxon>
        <taxon>Dongiaceae</taxon>
        <taxon>Aliidongia</taxon>
    </lineage>
</organism>